<organism evidence="3 4">
    <name type="scientific">Armillaria ostoyae</name>
    <name type="common">Armillaria root rot fungus</name>
    <dbReference type="NCBI Taxonomy" id="47428"/>
    <lineage>
        <taxon>Eukaryota</taxon>
        <taxon>Fungi</taxon>
        <taxon>Dikarya</taxon>
        <taxon>Basidiomycota</taxon>
        <taxon>Agaricomycotina</taxon>
        <taxon>Agaricomycetes</taxon>
        <taxon>Agaricomycetidae</taxon>
        <taxon>Agaricales</taxon>
        <taxon>Marasmiineae</taxon>
        <taxon>Physalacriaceae</taxon>
        <taxon>Armillaria</taxon>
    </lineage>
</organism>
<evidence type="ECO:0000256" key="2">
    <source>
        <dbReference type="SAM" id="SignalP"/>
    </source>
</evidence>
<keyword evidence="1" id="KW-1133">Transmembrane helix</keyword>
<sequence>MLWKSYLALFGALCTLVSSQHLVNEEFREQVSLQTLQDGRVASTFSFNILLKDATPREPRTLIFDDESQHYSLFPLALGQILREYAVTELHLTLNAGKWNYDSWSYPKERDVGTGAELWAWMADGGPTTIDYRWQGLRNALAGLFCASIGSLDEQRTTSPVLPFAPEGSLPDWGVEHKLRHASLASEHVCTENLTPFLKLLPCKSLSGIASLLNPHRLFDANWHGMGLHVLWNPDAGVEVRLTFQSVSDPIRISGGKKQDWSFSTLFDRTIERTCPVTQSSIVDVALPREALYNITPEPPRIDKTVAFYDLTNLSEALDVKLKWASDFTYALDSPKIASMPISVRRTLRGASQDRGQLSLVIKNNAPSSLQVFYLETMPWIVQFYLHTMRVSSDTGGDNLISNISYVPPVPHSRPATFQAVIDLPGDSTVYLTIDVTKAFLRYTEHPPDAQRGWDLPPAIILPLPGSNTSITEHEFAGRIYTPPLLVDLATPDFSMPYNVIIFSCSLIAFIFGSIFNLLTRKFVVVRLGSQLGTSKSKHD</sequence>
<dbReference type="PANTHER" id="PTHR12959:SF11">
    <property type="entry name" value="GPI TRANSAMIDASE COMPONENT PIG-T"/>
    <property type="match status" value="1"/>
</dbReference>
<evidence type="ECO:0008006" key="5">
    <source>
        <dbReference type="Google" id="ProtNLM"/>
    </source>
</evidence>
<dbReference type="PANTHER" id="PTHR12959">
    <property type="entry name" value="GPI TRANSAMIDASE COMPONENT PIG-T-RELATED"/>
    <property type="match status" value="1"/>
</dbReference>
<keyword evidence="4" id="KW-1185">Reference proteome</keyword>
<feature type="signal peptide" evidence="2">
    <location>
        <begin position="1"/>
        <end position="19"/>
    </location>
</feature>
<keyword evidence="1" id="KW-0472">Membrane</keyword>
<dbReference type="OMA" id="NHGHYIG"/>
<feature type="transmembrane region" description="Helical" evidence="1">
    <location>
        <begin position="498"/>
        <end position="519"/>
    </location>
</feature>
<dbReference type="STRING" id="47428.A0A284S2L3"/>
<dbReference type="InterPro" id="IPR007245">
    <property type="entry name" value="PIG-T"/>
</dbReference>
<proteinExistence type="predicted"/>
<dbReference type="GO" id="GO:0016255">
    <property type="term" value="P:attachment of GPI anchor to protein"/>
    <property type="evidence" value="ECO:0007669"/>
    <property type="project" value="InterPro"/>
</dbReference>
<name>A0A284S2L3_ARMOS</name>
<feature type="chain" id="PRO_5013012742" description="GPI-anchor transamidase complex subunit Gpi16" evidence="2">
    <location>
        <begin position="20"/>
        <end position="540"/>
    </location>
</feature>
<dbReference type="OrthoDB" id="331263at2759"/>
<dbReference type="Proteomes" id="UP000219338">
    <property type="component" value="Unassembled WGS sequence"/>
</dbReference>
<dbReference type="EMBL" id="FUEG01000027">
    <property type="protein sequence ID" value="SJL15236.1"/>
    <property type="molecule type" value="Genomic_DNA"/>
</dbReference>
<dbReference type="Pfam" id="PF04113">
    <property type="entry name" value="Gpi16"/>
    <property type="match status" value="2"/>
</dbReference>
<evidence type="ECO:0000313" key="4">
    <source>
        <dbReference type="Proteomes" id="UP000219338"/>
    </source>
</evidence>
<dbReference type="GO" id="GO:0042765">
    <property type="term" value="C:GPI-anchor transamidase complex"/>
    <property type="evidence" value="ECO:0007669"/>
    <property type="project" value="InterPro"/>
</dbReference>
<keyword evidence="1" id="KW-0812">Transmembrane</keyword>
<reference evidence="4" key="1">
    <citation type="journal article" date="2017" name="Nat. Ecol. Evol.">
        <title>Genome expansion and lineage-specific genetic innovations in the forest pathogenic fungi Armillaria.</title>
        <authorList>
            <person name="Sipos G."/>
            <person name="Prasanna A.N."/>
            <person name="Walter M.C."/>
            <person name="O'Connor E."/>
            <person name="Balint B."/>
            <person name="Krizsan K."/>
            <person name="Kiss B."/>
            <person name="Hess J."/>
            <person name="Varga T."/>
            <person name="Slot J."/>
            <person name="Riley R."/>
            <person name="Boka B."/>
            <person name="Rigling D."/>
            <person name="Barry K."/>
            <person name="Lee J."/>
            <person name="Mihaltcheva S."/>
            <person name="LaButti K."/>
            <person name="Lipzen A."/>
            <person name="Waldron R."/>
            <person name="Moloney N.M."/>
            <person name="Sperisen C."/>
            <person name="Kredics L."/>
            <person name="Vagvoelgyi C."/>
            <person name="Patrignani A."/>
            <person name="Fitzpatrick D."/>
            <person name="Nagy I."/>
            <person name="Doyle S."/>
            <person name="Anderson J.B."/>
            <person name="Grigoriev I.V."/>
            <person name="Gueldener U."/>
            <person name="Muensterkoetter M."/>
            <person name="Nagy L.G."/>
        </authorList>
    </citation>
    <scope>NUCLEOTIDE SEQUENCE [LARGE SCALE GENOMIC DNA]</scope>
    <source>
        <strain evidence="4">C18/9</strain>
    </source>
</reference>
<dbReference type="AlphaFoldDB" id="A0A284S2L3"/>
<evidence type="ECO:0000313" key="3">
    <source>
        <dbReference type="EMBL" id="SJL15236.1"/>
    </source>
</evidence>
<evidence type="ECO:0000256" key="1">
    <source>
        <dbReference type="SAM" id="Phobius"/>
    </source>
</evidence>
<protein>
    <recommendedName>
        <fullName evidence="5">GPI-anchor transamidase complex subunit Gpi16</fullName>
    </recommendedName>
</protein>
<keyword evidence="2" id="KW-0732">Signal</keyword>
<gene>
    <name evidence="3" type="ORF">ARMOST_18724</name>
</gene>
<accession>A0A284S2L3</accession>